<dbReference type="RefSeq" id="WP_105534175.1">
    <property type="nucleotide sequence ID" value="NZ_PUGF01000034.1"/>
</dbReference>
<keyword evidence="2" id="KW-1185">Reference proteome</keyword>
<protein>
    <submittedName>
        <fullName evidence="1">P2-like prophage tail protein X</fullName>
    </submittedName>
</protein>
<dbReference type="AlphaFoldDB" id="A0A2S9GT50"/>
<dbReference type="Pfam" id="PF05489">
    <property type="entry name" value="Phage_tail_X"/>
    <property type="match status" value="1"/>
</dbReference>
<reference evidence="1 2" key="1">
    <citation type="submission" date="2018-02" db="EMBL/GenBank/DDBJ databases">
        <title>Solimicrobium silvestre gen. nov., sp. nov., isolated from alpine forest soil.</title>
        <authorList>
            <person name="Margesin R."/>
            <person name="Albuquerque L."/>
            <person name="Zhang D.-C."/>
            <person name="Froufe H.J.C."/>
            <person name="Severino R."/>
            <person name="Roxo I."/>
            <person name="Egas C."/>
            <person name="Da Costa M.S."/>
        </authorList>
    </citation>
    <scope>NUCLEOTIDE SEQUENCE [LARGE SCALE GENOMIC DNA]</scope>
    <source>
        <strain evidence="1 2">S20-91</strain>
    </source>
</reference>
<comment type="caution">
    <text evidence="1">The sequence shown here is derived from an EMBL/GenBank/DDBJ whole genome shotgun (WGS) entry which is preliminary data.</text>
</comment>
<name>A0A2S9GT50_9BURK</name>
<evidence type="ECO:0000313" key="1">
    <source>
        <dbReference type="EMBL" id="PRC90868.1"/>
    </source>
</evidence>
<proteinExistence type="predicted"/>
<gene>
    <name evidence="1" type="ORF">S2091_4449</name>
</gene>
<dbReference type="EMBL" id="PUGF01000034">
    <property type="protein sequence ID" value="PRC90868.1"/>
    <property type="molecule type" value="Genomic_DNA"/>
</dbReference>
<organism evidence="1 2">
    <name type="scientific">Solimicrobium silvestre</name>
    <dbReference type="NCBI Taxonomy" id="2099400"/>
    <lineage>
        <taxon>Bacteria</taxon>
        <taxon>Pseudomonadati</taxon>
        <taxon>Pseudomonadota</taxon>
        <taxon>Betaproteobacteria</taxon>
        <taxon>Burkholderiales</taxon>
        <taxon>Oxalobacteraceae</taxon>
        <taxon>Solimicrobium</taxon>
    </lineage>
</organism>
<dbReference type="Proteomes" id="UP000237839">
    <property type="component" value="Unassembled WGS sequence"/>
</dbReference>
<dbReference type="OrthoDB" id="8759063at2"/>
<sequence length="70" mass="7653">MSITVRTQQYDTLDLVCWRHLGTTNGVVEAALELNRTIADPGAILPHGTLVTLPEPSAMTPTSHVVQLWD</sequence>
<accession>A0A2S9GT50</accession>
<evidence type="ECO:0000313" key="2">
    <source>
        <dbReference type="Proteomes" id="UP000237839"/>
    </source>
</evidence>
<dbReference type="InterPro" id="IPR008861">
    <property type="entry name" value="GpX-like"/>
</dbReference>